<dbReference type="AlphaFoldDB" id="X1E9T5"/>
<name>X1E9T5_9ZZZZ</name>
<reference evidence="2" key="1">
    <citation type="journal article" date="2014" name="Front. Microbiol.">
        <title>High frequency of phylogenetically diverse reductive dehalogenase-homologous genes in deep subseafloor sedimentary metagenomes.</title>
        <authorList>
            <person name="Kawai M."/>
            <person name="Futagami T."/>
            <person name="Toyoda A."/>
            <person name="Takaki Y."/>
            <person name="Nishi S."/>
            <person name="Hori S."/>
            <person name="Arai W."/>
            <person name="Tsubouchi T."/>
            <person name="Morono Y."/>
            <person name="Uchiyama I."/>
            <person name="Ito T."/>
            <person name="Fujiyama A."/>
            <person name="Inagaki F."/>
            <person name="Takami H."/>
        </authorList>
    </citation>
    <scope>NUCLEOTIDE SEQUENCE</scope>
    <source>
        <strain evidence="2">Expedition CK06-06</strain>
    </source>
</reference>
<dbReference type="GO" id="GO:0070402">
    <property type="term" value="F:NADPH binding"/>
    <property type="evidence" value="ECO:0007669"/>
    <property type="project" value="InterPro"/>
</dbReference>
<dbReference type="EMBL" id="BART01041944">
    <property type="protein sequence ID" value="GAH30011.1"/>
    <property type="molecule type" value="Genomic_DNA"/>
</dbReference>
<feature type="domain" description="1-deoxy-D-xylulose 5-phosphate reductoisomerase N-terminal" evidence="1">
    <location>
        <begin position="1"/>
        <end position="48"/>
    </location>
</feature>
<feature type="non-terminal residue" evidence="2">
    <location>
        <position position="48"/>
    </location>
</feature>
<dbReference type="GO" id="GO:0030604">
    <property type="term" value="F:1-deoxy-D-xylulose-5-phosphate reductoisomerase activity"/>
    <property type="evidence" value="ECO:0007669"/>
    <property type="project" value="InterPro"/>
</dbReference>
<proteinExistence type="predicted"/>
<organism evidence="2">
    <name type="scientific">marine sediment metagenome</name>
    <dbReference type="NCBI Taxonomy" id="412755"/>
    <lineage>
        <taxon>unclassified sequences</taxon>
        <taxon>metagenomes</taxon>
        <taxon>ecological metagenomes</taxon>
    </lineage>
</organism>
<evidence type="ECO:0000313" key="2">
    <source>
        <dbReference type="EMBL" id="GAH30011.1"/>
    </source>
</evidence>
<dbReference type="SUPFAM" id="SSF51735">
    <property type="entry name" value="NAD(P)-binding Rossmann-fold domains"/>
    <property type="match status" value="1"/>
</dbReference>
<dbReference type="Pfam" id="PF02670">
    <property type="entry name" value="DXP_reductoisom"/>
    <property type="match status" value="1"/>
</dbReference>
<dbReference type="PANTHER" id="PTHR30525">
    <property type="entry name" value="1-DEOXY-D-XYLULOSE 5-PHOSPHATE REDUCTOISOMERASE"/>
    <property type="match status" value="1"/>
</dbReference>
<feature type="non-terminal residue" evidence="2">
    <location>
        <position position="1"/>
    </location>
</feature>
<dbReference type="InterPro" id="IPR036291">
    <property type="entry name" value="NAD(P)-bd_dom_sf"/>
</dbReference>
<sequence>ILGSTGSIGRSTLEVVYLLSQRFKVVGLAAGRNLALLYKQAEKFKPEI</sequence>
<comment type="caution">
    <text evidence="2">The sequence shown here is derived from an EMBL/GenBank/DDBJ whole genome shotgun (WGS) entry which is preliminary data.</text>
</comment>
<accession>X1E9T5</accession>
<protein>
    <recommendedName>
        <fullName evidence="1">1-deoxy-D-xylulose 5-phosphate reductoisomerase N-terminal domain-containing protein</fullName>
    </recommendedName>
</protein>
<dbReference type="InterPro" id="IPR013512">
    <property type="entry name" value="DXP_reductoisomerase_N"/>
</dbReference>
<dbReference type="GO" id="GO:0030145">
    <property type="term" value="F:manganese ion binding"/>
    <property type="evidence" value="ECO:0007669"/>
    <property type="project" value="TreeGrafter"/>
</dbReference>
<dbReference type="InterPro" id="IPR003821">
    <property type="entry name" value="DXP_reductoisomerase"/>
</dbReference>
<gene>
    <name evidence="2" type="ORF">S01H4_67077</name>
</gene>
<evidence type="ECO:0000259" key="1">
    <source>
        <dbReference type="Pfam" id="PF02670"/>
    </source>
</evidence>
<dbReference type="Gene3D" id="3.40.50.720">
    <property type="entry name" value="NAD(P)-binding Rossmann-like Domain"/>
    <property type="match status" value="1"/>
</dbReference>
<dbReference type="GO" id="GO:0051484">
    <property type="term" value="P:isopentenyl diphosphate biosynthetic process, methylerythritol 4-phosphate pathway involved in terpenoid biosynthetic process"/>
    <property type="evidence" value="ECO:0007669"/>
    <property type="project" value="TreeGrafter"/>
</dbReference>
<dbReference type="PANTHER" id="PTHR30525:SF0">
    <property type="entry name" value="1-DEOXY-D-XYLULOSE 5-PHOSPHATE REDUCTOISOMERASE, CHLOROPLASTIC"/>
    <property type="match status" value="1"/>
</dbReference>